<comment type="similarity">
    <text evidence="1">Belongs to the bactofilin family.</text>
</comment>
<dbReference type="KEGG" id="lvs:LOKVESSMR4R_03141"/>
<dbReference type="InterPro" id="IPR007607">
    <property type="entry name" value="BacA/B"/>
</dbReference>
<dbReference type="RefSeq" id="WP_087210383.1">
    <property type="nucleotide sequence ID" value="NZ_CP021431.1"/>
</dbReference>
<proteinExistence type="inferred from homology"/>
<keyword evidence="3" id="KW-1185">Reference proteome</keyword>
<evidence type="ECO:0000313" key="3">
    <source>
        <dbReference type="Proteomes" id="UP000195273"/>
    </source>
</evidence>
<sequence>MFANLQNSADKTPASLAGAEAAAGNGRRSVLHEDITVNGTLTSEGILDVAGSFEGDLTVETLVLARTGKIKGNVRARNVTIEGHLEGTISAISVTLKTSAQVTADIVTQKLVIEPGAMIEGHVTSRSAQKPDQESGSPAA</sequence>
<dbReference type="OrthoDB" id="5738271at2"/>
<reference evidence="2 3" key="1">
    <citation type="submission" date="2017-05" db="EMBL/GenBank/DDBJ databases">
        <title>Genome Sequence of Loktanella vestfoldensis Strain SMR4r Isolated from a Culture of the Diatom Skeletonema marinoi.</title>
        <authorList>
            <person name="Topel M."/>
            <person name="Pinder M.I.M."/>
            <person name="Johansson O.N."/>
            <person name="Kourtchenko O."/>
            <person name="Godhe A."/>
            <person name="Clarke A.K."/>
        </authorList>
    </citation>
    <scope>NUCLEOTIDE SEQUENCE [LARGE SCALE GENOMIC DNA]</scope>
    <source>
        <strain evidence="2 3">SMR4r</strain>
    </source>
</reference>
<accession>A0A1Y0EFM5</accession>
<dbReference type="PANTHER" id="PTHR35024:SF4">
    <property type="entry name" value="POLYMER-FORMING CYTOSKELETAL PROTEIN"/>
    <property type="match status" value="1"/>
</dbReference>
<evidence type="ECO:0000256" key="1">
    <source>
        <dbReference type="ARBA" id="ARBA00044755"/>
    </source>
</evidence>
<name>A0A1Y0EFM5_9RHOB</name>
<dbReference type="EMBL" id="CP021431">
    <property type="protein sequence ID" value="ARU02424.1"/>
    <property type="molecule type" value="Genomic_DNA"/>
</dbReference>
<dbReference type="Proteomes" id="UP000195273">
    <property type="component" value="Chromosome"/>
</dbReference>
<organism evidence="2 3">
    <name type="scientific">Yoonia vestfoldensis</name>
    <dbReference type="NCBI Taxonomy" id="245188"/>
    <lineage>
        <taxon>Bacteria</taxon>
        <taxon>Pseudomonadati</taxon>
        <taxon>Pseudomonadota</taxon>
        <taxon>Alphaproteobacteria</taxon>
        <taxon>Rhodobacterales</taxon>
        <taxon>Paracoccaceae</taxon>
        <taxon>Yoonia</taxon>
    </lineage>
</organism>
<evidence type="ECO:0000313" key="2">
    <source>
        <dbReference type="EMBL" id="ARU02424.1"/>
    </source>
</evidence>
<dbReference type="Pfam" id="PF04519">
    <property type="entry name" value="Bactofilin"/>
    <property type="match status" value="1"/>
</dbReference>
<dbReference type="PANTHER" id="PTHR35024">
    <property type="entry name" value="HYPOTHETICAL CYTOSOLIC PROTEIN"/>
    <property type="match status" value="1"/>
</dbReference>
<gene>
    <name evidence="2" type="ORF">LOKVESSMR4R_03141</name>
</gene>
<dbReference type="AlphaFoldDB" id="A0A1Y0EFM5"/>
<protein>
    <submittedName>
        <fullName evidence="2">Polymer-forming cytoskeletal</fullName>
    </submittedName>
</protein>